<proteinExistence type="predicted"/>
<accession>A0ACC3BE59</accession>
<evidence type="ECO:0000313" key="1">
    <source>
        <dbReference type="EMBL" id="KAK1148941.1"/>
    </source>
</evidence>
<organism evidence="1 2">
    <name type="scientific">Aspergillus melleus</name>
    <dbReference type="NCBI Taxonomy" id="138277"/>
    <lineage>
        <taxon>Eukaryota</taxon>
        <taxon>Fungi</taxon>
        <taxon>Dikarya</taxon>
        <taxon>Ascomycota</taxon>
        <taxon>Pezizomycotina</taxon>
        <taxon>Eurotiomycetes</taxon>
        <taxon>Eurotiomycetidae</taxon>
        <taxon>Eurotiales</taxon>
        <taxon>Aspergillaceae</taxon>
        <taxon>Aspergillus</taxon>
        <taxon>Aspergillus subgen. Circumdati</taxon>
    </lineage>
</organism>
<evidence type="ECO:0000313" key="2">
    <source>
        <dbReference type="Proteomes" id="UP001177260"/>
    </source>
</evidence>
<name>A0ACC3BE59_9EURO</name>
<gene>
    <name evidence="1" type="ORF">N8T08_007616</name>
</gene>
<reference evidence="1 2" key="1">
    <citation type="journal article" date="2023" name="ACS Omega">
        <title>Identification of the Neoaspergillic Acid Biosynthesis Gene Cluster by Establishing an In Vitro CRISPR-Ribonucleoprotein Genetic System in Aspergillus melleus.</title>
        <authorList>
            <person name="Yuan B."/>
            <person name="Grau M.F."/>
            <person name="Murata R.M."/>
            <person name="Torok T."/>
            <person name="Venkateswaran K."/>
            <person name="Stajich J.E."/>
            <person name="Wang C.C.C."/>
        </authorList>
    </citation>
    <scope>NUCLEOTIDE SEQUENCE [LARGE SCALE GENOMIC DNA]</scope>
    <source>
        <strain evidence="1 2">IMV 1140</strain>
    </source>
</reference>
<protein>
    <submittedName>
        <fullName evidence="1">Uncharacterized protein</fullName>
    </submittedName>
</protein>
<dbReference type="EMBL" id="JAOPJF010000005">
    <property type="protein sequence ID" value="KAK1148941.1"/>
    <property type="molecule type" value="Genomic_DNA"/>
</dbReference>
<dbReference type="Proteomes" id="UP001177260">
    <property type="component" value="Unassembled WGS sequence"/>
</dbReference>
<sequence>MFLRRFLSCVLSGLLPLAIAATVYLYLYPIFHGCAFPLPTHDDTESLPSGFLSTIRQHLSPQVEFDSASPPAIFRLLVLADPQLEGDSSLPKAEDKLLARIKAHRSAVQSTIEAAPSPSPLHEDVVHAVLAALRSLVRDDVPRSLRAARKRLDLLGNDYYLAHIYRTLHWWTRPTHVTVLGDLIGSQWVTDEEFDRRGHRYWQRVFKGGERVSDDLTGADTSGDGSAVDPAETLLNATESTWTQRIINIAGNHDIGYSGDASEARIERFERVFGPANWDIRFRHPVQQAKEKESQAQDQSHDALITPTLHVINLNTLTLDTPAFSTDVQTRSYEYINDLITHRTYPVDDRATFTLLLTHLPLHKRKGICTDGPHFTFHESDDENGPEDVPRFWEGGLREQNHLSEHVSANGILQGIFGMTGDEDAAGGGFGRNGLILTGHDHTGCDVVHYVDRTVEGNELSTDADETSADNNNNDNDNNETPAWKWNARRYHHHHHHSSSDARSNSPSIREVTLRSMMGEYGGNAGLLSLWFDADPAVGEWKYEITMCMAGVQHVWWAVHVLDLVVVILVVVYLAMGAVGSRTQTQIQVQTRDQKPKPARVDEKTQVQEKVQEETKS</sequence>
<keyword evidence="2" id="KW-1185">Reference proteome</keyword>
<comment type="caution">
    <text evidence="1">The sequence shown here is derived from an EMBL/GenBank/DDBJ whole genome shotgun (WGS) entry which is preliminary data.</text>
</comment>